<organism evidence="3 4">
    <name type="scientific">Elaphomyces granulatus</name>
    <dbReference type="NCBI Taxonomy" id="519963"/>
    <lineage>
        <taxon>Eukaryota</taxon>
        <taxon>Fungi</taxon>
        <taxon>Dikarya</taxon>
        <taxon>Ascomycota</taxon>
        <taxon>Pezizomycotina</taxon>
        <taxon>Eurotiomycetes</taxon>
        <taxon>Eurotiomycetidae</taxon>
        <taxon>Eurotiales</taxon>
        <taxon>Elaphomycetaceae</taxon>
        <taxon>Elaphomyces</taxon>
    </lineage>
</organism>
<feature type="region of interest" description="Disordered" evidence="2">
    <location>
        <begin position="95"/>
        <end position="135"/>
    </location>
</feature>
<comment type="caution">
    <text evidence="3">The sequence shown here is derived from an EMBL/GenBank/DDBJ whole genome shotgun (WGS) entry which is preliminary data.</text>
</comment>
<accession>A0A232M576</accession>
<feature type="compositionally biased region" description="Basic and acidic residues" evidence="2">
    <location>
        <begin position="97"/>
        <end position="109"/>
    </location>
</feature>
<evidence type="ECO:0000313" key="4">
    <source>
        <dbReference type="Proteomes" id="UP000243515"/>
    </source>
</evidence>
<reference evidence="3 4" key="1">
    <citation type="journal article" date="2015" name="Environ. Microbiol.">
        <title>Metagenome sequence of Elaphomyces granulatus from sporocarp tissue reveals Ascomycota ectomycorrhizal fingerprints of genome expansion and a Proteobacteria-rich microbiome.</title>
        <authorList>
            <person name="Quandt C.A."/>
            <person name="Kohler A."/>
            <person name="Hesse C.N."/>
            <person name="Sharpton T.J."/>
            <person name="Martin F."/>
            <person name="Spatafora J.W."/>
        </authorList>
    </citation>
    <scope>NUCLEOTIDE SEQUENCE [LARGE SCALE GENOMIC DNA]</scope>
    <source>
        <strain evidence="3 4">OSC145934</strain>
    </source>
</reference>
<feature type="coiled-coil region" evidence="1">
    <location>
        <begin position="263"/>
        <end position="290"/>
    </location>
</feature>
<feature type="region of interest" description="Disordered" evidence="2">
    <location>
        <begin position="218"/>
        <end position="244"/>
    </location>
</feature>
<feature type="compositionally biased region" description="Polar residues" evidence="2">
    <location>
        <begin position="225"/>
        <end position="244"/>
    </location>
</feature>
<feature type="region of interest" description="Disordered" evidence="2">
    <location>
        <begin position="154"/>
        <end position="192"/>
    </location>
</feature>
<gene>
    <name evidence="3" type="ORF">Egran_00664</name>
</gene>
<dbReference type="Proteomes" id="UP000243515">
    <property type="component" value="Unassembled WGS sequence"/>
</dbReference>
<protein>
    <submittedName>
        <fullName evidence="3">Uncharacterized protein</fullName>
    </submittedName>
</protein>
<keyword evidence="1" id="KW-0175">Coiled coil</keyword>
<feature type="compositionally biased region" description="Low complexity" evidence="2">
    <location>
        <begin position="180"/>
        <end position="192"/>
    </location>
</feature>
<name>A0A232M576_9EURO</name>
<sequence length="330" mass="36115">MPLTNHNTLLSLSRQSPRGNKANLRPRAIERRVSESRPQLRDISPIAQQQFKPFFTLIKDANTLEYYHPTVHYIFSDDDTDLVTEAAFRALDSNNASREKVSRPRHEPLGGEAYEEDEMEGGPSSSKKPSLLPPLMPGVKDRYIILDVESPDFRGHLPGQSQGPDVVQAGAGGPSSVATSPSQQQQLQQVSTSQAGQKFKITSAHSLNPDWQVLDTYLSPAPTFDTPNSATGGESRPSSPNDTQMLRIEGTAGLSRYIPSRDNKDQSGRHQTLEEMMEQFEKRMGELRQVIEASTPVPAESADVQGPTINDTAREGDGNGAIATGQTIPI</sequence>
<dbReference type="AlphaFoldDB" id="A0A232M576"/>
<evidence type="ECO:0000256" key="1">
    <source>
        <dbReference type="SAM" id="Coils"/>
    </source>
</evidence>
<keyword evidence="4" id="KW-1185">Reference proteome</keyword>
<dbReference type="OrthoDB" id="1681166at2759"/>
<evidence type="ECO:0000313" key="3">
    <source>
        <dbReference type="EMBL" id="OXV11575.1"/>
    </source>
</evidence>
<dbReference type="EMBL" id="NPHW01002407">
    <property type="protein sequence ID" value="OXV11575.1"/>
    <property type="molecule type" value="Genomic_DNA"/>
</dbReference>
<feature type="compositionally biased region" description="Polar residues" evidence="2">
    <location>
        <begin position="1"/>
        <end position="18"/>
    </location>
</feature>
<proteinExistence type="predicted"/>
<feature type="region of interest" description="Disordered" evidence="2">
    <location>
        <begin position="295"/>
        <end position="330"/>
    </location>
</feature>
<evidence type="ECO:0000256" key="2">
    <source>
        <dbReference type="SAM" id="MobiDB-lite"/>
    </source>
</evidence>
<feature type="region of interest" description="Disordered" evidence="2">
    <location>
        <begin position="1"/>
        <end position="23"/>
    </location>
</feature>